<dbReference type="PROSITE" id="PS50853">
    <property type="entry name" value="FN3"/>
    <property type="match status" value="1"/>
</dbReference>
<dbReference type="RefSeq" id="WP_186975680.1">
    <property type="nucleotide sequence ID" value="NZ_JACOOH010000003.1"/>
</dbReference>
<dbReference type="InterPro" id="IPR013783">
    <property type="entry name" value="Ig-like_fold"/>
</dbReference>
<proteinExistence type="predicted"/>
<dbReference type="Pfam" id="PF00041">
    <property type="entry name" value="fn3"/>
    <property type="match status" value="1"/>
</dbReference>
<feature type="domain" description="Fibronectin type-III" evidence="2">
    <location>
        <begin position="34"/>
        <end position="129"/>
    </location>
</feature>
<dbReference type="InterPro" id="IPR036116">
    <property type="entry name" value="FN3_sf"/>
</dbReference>
<keyword evidence="1" id="KW-0677">Repeat</keyword>
<evidence type="ECO:0000259" key="2">
    <source>
        <dbReference type="PROSITE" id="PS50853"/>
    </source>
</evidence>
<comment type="caution">
    <text evidence="3">The sequence shown here is derived from an EMBL/GenBank/DDBJ whole genome shotgun (WGS) entry which is preliminary data.</text>
</comment>
<evidence type="ECO:0000256" key="1">
    <source>
        <dbReference type="ARBA" id="ARBA00022737"/>
    </source>
</evidence>
<dbReference type="InterPro" id="IPR050964">
    <property type="entry name" value="Striated_Muscle_Regulatory"/>
</dbReference>
<dbReference type="SUPFAM" id="SSF49265">
    <property type="entry name" value="Fibronectin type III"/>
    <property type="match status" value="1"/>
</dbReference>
<dbReference type="Proteomes" id="UP000646484">
    <property type="component" value="Unassembled WGS sequence"/>
</dbReference>
<dbReference type="CDD" id="cd00063">
    <property type="entry name" value="FN3"/>
    <property type="match status" value="1"/>
</dbReference>
<gene>
    <name evidence="3" type="ORF">H8S64_08105</name>
</gene>
<evidence type="ECO:0000313" key="3">
    <source>
        <dbReference type="EMBL" id="MBC5621058.1"/>
    </source>
</evidence>
<sequence length="129" mass="14430">MKRNMLKTLLFASLGIIMAIVFTSAKVSISPPDPPGIPLVIEMHKDNCKIKYSAPLRDGGAPIIGYFVEKKYISEERWTLINLRPIIELEYTVDNLTEGKQVQFRVYAINAAGRGPVSEACDPITVREH</sequence>
<organism evidence="3 4">
    <name type="scientific">Butyricimonas hominis</name>
    <dbReference type="NCBI Taxonomy" id="2763032"/>
    <lineage>
        <taxon>Bacteria</taxon>
        <taxon>Pseudomonadati</taxon>
        <taxon>Bacteroidota</taxon>
        <taxon>Bacteroidia</taxon>
        <taxon>Bacteroidales</taxon>
        <taxon>Odoribacteraceae</taxon>
        <taxon>Butyricimonas</taxon>
    </lineage>
</organism>
<dbReference type="PANTHER" id="PTHR13817">
    <property type="entry name" value="TITIN"/>
    <property type="match status" value="1"/>
</dbReference>
<dbReference type="EMBL" id="JACOOH010000003">
    <property type="protein sequence ID" value="MBC5621058.1"/>
    <property type="molecule type" value="Genomic_DNA"/>
</dbReference>
<keyword evidence="4" id="KW-1185">Reference proteome</keyword>
<accession>A0ABR7CZF5</accession>
<reference evidence="3 4" key="1">
    <citation type="submission" date="2020-08" db="EMBL/GenBank/DDBJ databases">
        <title>Genome public.</title>
        <authorList>
            <person name="Liu C."/>
            <person name="Sun Q."/>
        </authorList>
    </citation>
    <scope>NUCLEOTIDE SEQUENCE [LARGE SCALE GENOMIC DNA]</scope>
    <source>
        <strain evidence="3 4">NSJ-56</strain>
    </source>
</reference>
<dbReference type="PANTHER" id="PTHR13817:SF151">
    <property type="entry name" value="TITIN"/>
    <property type="match status" value="1"/>
</dbReference>
<protein>
    <submittedName>
        <fullName evidence="3">Fibronectin type III domain-containing protein</fullName>
    </submittedName>
</protein>
<evidence type="ECO:0000313" key="4">
    <source>
        <dbReference type="Proteomes" id="UP000646484"/>
    </source>
</evidence>
<dbReference type="Gene3D" id="2.60.40.10">
    <property type="entry name" value="Immunoglobulins"/>
    <property type="match status" value="1"/>
</dbReference>
<name>A0ABR7CZF5_9BACT</name>
<dbReference type="InterPro" id="IPR003961">
    <property type="entry name" value="FN3_dom"/>
</dbReference>
<dbReference type="SMART" id="SM00060">
    <property type="entry name" value="FN3"/>
    <property type="match status" value="1"/>
</dbReference>